<evidence type="ECO:0000256" key="1">
    <source>
        <dbReference type="SAM" id="MobiDB-lite"/>
    </source>
</evidence>
<dbReference type="AlphaFoldDB" id="A0A6P4AHH9"/>
<accession>A0A6P4AHH9</accession>
<dbReference type="PANTHER" id="PTHR35469">
    <property type="entry name" value="TRANSMEMBRANE PROTEIN"/>
    <property type="match status" value="1"/>
</dbReference>
<reference evidence="4" key="1">
    <citation type="submission" date="2025-08" db="UniProtKB">
        <authorList>
            <consortium name="RefSeq"/>
        </authorList>
    </citation>
    <scope>IDENTIFICATION</scope>
    <source>
        <tissue evidence="4">Seedling</tissue>
    </source>
</reference>
<dbReference type="GeneID" id="107420708"/>
<proteinExistence type="predicted"/>
<gene>
    <name evidence="4" type="primary">LOC107420708</name>
</gene>
<organism evidence="3 4">
    <name type="scientific">Ziziphus jujuba</name>
    <name type="common">Chinese jujube</name>
    <name type="synonym">Ziziphus sativa</name>
    <dbReference type="NCBI Taxonomy" id="326968"/>
    <lineage>
        <taxon>Eukaryota</taxon>
        <taxon>Viridiplantae</taxon>
        <taxon>Streptophyta</taxon>
        <taxon>Embryophyta</taxon>
        <taxon>Tracheophyta</taxon>
        <taxon>Spermatophyta</taxon>
        <taxon>Magnoliopsida</taxon>
        <taxon>eudicotyledons</taxon>
        <taxon>Gunneridae</taxon>
        <taxon>Pentapetalae</taxon>
        <taxon>rosids</taxon>
        <taxon>fabids</taxon>
        <taxon>Rosales</taxon>
        <taxon>Rhamnaceae</taxon>
        <taxon>Paliureae</taxon>
        <taxon>Ziziphus</taxon>
    </lineage>
</organism>
<feature type="compositionally biased region" description="Polar residues" evidence="1">
    <location>
        <begin position="162"/>
        <end position="176"/>
    </location>
</feature>
<dbReference type="FunCoup" id="A0A6P4AHH9">
    <property type="interactions" value="1744"/>
</dbReference>
<feature type="region of interest" description="Disordered" evidence="1">
    <location>
        <begin position="52"/>
        <end position="152"/>
    </location>
</feature>
<dbReference type="KEGG" id="zju:107420708"/>
<name>A0A6P4AHH9_ZIZJJ</name>
<sequence>MKQPQGNHLFFSLPLTQGSFLQVLSVTIMATNVREARRRKIVDRGSDRLALITGRSQTLPPHAPSPPSSSSNPQPGIQDAQPSDSVHQDPKTHAAEKTTVSPNGEDEASDFELPKHYTTPDAVQTGDDFGGSSSASQLRKFETKAEASRAPASEICEVKPSLASSTDQNSSVSTLATDRRTEPLKQQFRVFTPKQISTAVVETARTRLCCSIAVGLLVVISFLGYEILGSNIVKSILSFRPFYIVLLSNVTFVLAQLLGKQKSSGRTDGGENKTTLADGLEWAEQLGNALELGLLMQQVFNAVFMDFAVYAIIIVCGLSFVQQFR</sequence>
<feature type="compositionally biased region" description="Basic and acidic residues" evidence="1">
    <location>
        <begin position="86"/>
        <end position="96"/>
    </location>
</feature>
<keyword evidence="2" id="KW-1133">Transmembrane helix</keyword>
<feature type="transmembrane region" description="Helical" evidence="2">
    <location>
        <begin position="241"/>
        <end position="259"/>
    </location>
</feature>
<keyword evidence="2" id="KW-0472">Membrane</keyword>
<keyword evidence="3" id="KW-1185">Reference proteome</keyword>
<dbReference type="RefSeq" id="XP_015885224.3">
    <property type="nucleotide sequence ID" value="XM_016029738.4"/>
</dbReference>
<feature type="transmembrane region" description="Helical" evidence="2">
    <location>
        <begin position="299"/>
        <end position="321"/>
    </location>
</feature>
<dbReference type="PANTHER" id="PTHR35469:SF4">
    <property type="entry name" value="TRANSMEMBRANE PROTEIN"/>
    <property type="match status" value="1"/>
</dbReference>
<evidence type="ECO:0000313" key="4">
    <source>
        <dbReference type="RefSeq" id="XP_015885224.3"/>
    </source>
</evidence>
<evidence type="ECO:0000313" key="3">
    <source>
        <dbReference type="Proteomes" id="UP001652623"/>
    </source>
</evidence>
<feature type="transmembrane region" description="Helical" evidence="2">
    <location>
        <begin position="212"/>
        <end position="229"/>
    </location>
</feature>
<protein>
    <submittedName>
        <fullName evidence="4">Uncharacterized protein LOC107420708</fullName>
    </submittedName>
</protein>
<dbReference type="Proteomes" id="UP001652623">
    <property type="component" value="Chromosome 5"/>
</dbReference>
<feature type="region of interest" description="Disordered" evidence="1">
    <location>
        <begin position="159"/>
        <end position="178"/>
    </location>
</feature>
<evidence type="ECO:0000256" key="2">
    <source>
        <dbReference type="SAM" id="Phobius"/>
    </source>
</evidence>
<keyword evidence="2" id="KW-0812">Transmembrane</keyword>
<dbReference type="InParanoid" id="A0A6P4AHH9"/>